<evidence type="ECO:0000256" key="1">
    <source>
        <dbReference type="SAM" id="MobiDB-lite"/>
    </source>
</evidence>
<dbReference type="InterPro" id="IPR040976">
    <property type="entry name" value="Pkinase_fungal"/>
</dbReference>
<feature type="region of interest" description="Disordered" evidence="1">
    <location>
        <begin position="20"/>
        <end position="42"/>
    </location>
</feature>
<dbReference type="PANTHER" id="PTHR38248:SF2">
    <property type="entry name" value="FUNK1 11"/>
    <property type="match status" value="1"/>
</dbReference>
<reference evidence="3" key="1">
    <citation type="journal article" date="2020" name="New Phytol.">
        <title>Comparative genomics reveals dynamic genome evolution in host specialist ectomycorrhizal fungi.</title>
        <authorList>
            <person name="Lofgren L.A."/>
            <person name="Nguyen N.H."/>
            <person name="Vilgalys R."/>
            <person name="Ruytinx J."/>
            <person name="Liao H.L."/>
            <person name="Branco S."/>
            <person name="Kuo A."/>
            <person name="LaButti K."/>
            <person name="Lipzen A."/>
            <person name="Andreopoulos W."/>
            <person name="Pangilinan J."/>
            <person name="Riley R."/>
            <person name="Hundley H."/>
            <person name="Na H."/>
            <person name="Barry K."/>
            <person name="Grigoriev I.V."/>
            <person name="Stajich J.E."/>
            <person name="Kennedy P.G."/>
        </authorList>
    </citation>
    <scope>NUCLEOTIDE SEQUENCE</scope>
    <source>
        <strain evidence="3">FC423</strain>
    </source>
</reference>
<accession>A0A9P7ES11</accession>
<keyword evidence="4" id="KW-1185">Reference proteome</keyword>
<dbReference type="InterPro" id="IPR011009">
    <property type="entry name" value="Kinase-like_dom_sf"/>
</dbReference>
<gene>
    <name evidence="3" type="ORF">F5147DRAFT_781478</name>
</gene>
<dbReference type="PANTHER" id="PTHR38248">
    <property type="entry name" value="FUNK1 6"/>
    <property type="match status" value="1"/>
</dbReference>
<proteinExistence type="predicted"/>
<dbReference type="OrthoDB" id="2739948at2759"/>
<dbReference type="Gene3D" id="1.10.510.10">
    <property type="entry name" value="Transferase(Phosphotransferase) domain 1"/>
    <property type="match status" value="1"/>
</dbReference>
<dbReference type="Proteomes" id="UP000823399">
    <property type="component" value="Unassembled WGS sequence"/>
</dbReference>
<organism evidence="3 4">
    <name type="scientific">Suillus discolor</name>
    <dbReference type="NCBI Taxonomy" id="1912936"/>
    <lineage>
        <taxon>Eukaryota</taxon>
        <taxon>Fungi</taxon>
        <taxon>Dikarya</taxon>
        <taxon>Basidiomycota</taxon>
        <taxon>Agaricomycotina</taxon>
        <taxon>Agaricomycetes</taxon>
        <taxon>Agaricomycetidae</taxon>
        <taxon>Boletales</taxon>
        <taxon>Suillineae</taxon>
        <taxon>Suillaceae</taxon>
        <taxon>Suillus</taxon>
    </lineage>
</organism>
<dbReference type="AlphaFoldDB" id="A0A9P7ES11"/>
<evidence type="ECO:0000259" key="2">
    <source>
        <dbReference type="Pfam" id="PF17667"/>
    </source>
</evidence>
<evidence type="ECO:0000313" key="4">
    <source>
        <dbReference type="Proteomes" id="UP000823399"/>
    </source>
</evidence>
<name>A0A9P7ES11_9AGAM</name>
<dbReference type="RefSeq" id="XP_041285062.1">
    <property type="nucleotide sequence ID" value="XM_041442646.1"/>
</dbReference>
<sequence length="608" mass="67199">MASAAPQDAVDVITHITDEPVQSYGPSAPPESGSGACLPSVTPAPGDPQLITDTDIEDSGYDTPIKHGSSTMVPFSTNARYRINTINGLGKEVLPFAVGPMPVQQFLDEFFPSSQLLDHGYTPLTNQPLECFEQTIQCTSEVPAYCKFVHAMSAFNFDLSFVDVSSKGDIYNCKSIKYDIKPDVCIYPLNIKTPDRCDVTKAEMMVEFKWNKGDDPFSTLSSASLFIMSSQQARDTMGQITAYASAQLGAQWRTHAYQILIIKNYARLIRWDHEGFIVTEPISIESLLPLSISSDATMLHLMQCMAMTKPFPVLHHMQTAHSDLTYLVPALVATGLSPIGHNTRGFSAYNTKGDRVVFLKDTWCVLLLDIIPEGDVYKCLNEKHVRHVATCLAFGDVLGGSNAHTTQTGHFKDAPWARPTGAILIAHVHYRLVLNIVATPITSFISSRQVVEVVRDALIAHQDAYEDCDILHCDLSVGNIMVRENEGILIDWDLAKLTQDSGPRQITRTGTWQFMSARLVADMNTPHNFQDDMDDAQRSHFLHTTLDPEQVQGSGGSGKANFLQLKSSITSTTPLFKGRPALDALMQQLQKMFSARYIPSMKEAEENV</sequence>
<comment type="caution">
    <text evidence="3">The sequence shown here is derived from an EMBL/GenBank/DDBJ whole genome shotgun (WGS) entry which is preliminary data.</text>
</comment>
<dbReference type="Pfam" id="PF17667">
    <property type="entry name" value="Pkinase_fungal"/>
    <property type="match status" value="1"/>
</dbReference>
<dbReference type="GeneID" id="64704905"/>
<dbReference type="EMBL" id="JABBWM010000138">
    <property type="protein sequence ID" value="KAG2086971.1"/>
    <property type="molecule type" value="Genomic_DNA"/>
</dbReference>
<protein>
    <recommendedName>
        <fullName evidence="2">Fungal-type protein kinase domain-containing protein</fullName>
    </recommendedName>
</protein>
<evidence type="ECO:0000313" key="3">
    <source>
        <dbReference type="EMBL" id="KAG2086971.1"/>
    </source>
</evidence>
<feature type="domain" description="Fungal-type protein kinase" evidence="2">
    <location>
        <begin position="418"/>
        <end position="534"/>
    </location>
</feature>
<dbReference type="SUPFAM" id="SSF56112">
    <property type="entry name" value="Protein kinase-like (PK-like)"/>
    <property type="match status" value="1"/>
</dbReference>